<organism evidence="1 2">
    <name type="scientific">Racocetra persica</name>
    <dbReference type="NCBI Taxonomy" id="160502"/>
    <lineage>
        <taxon>Eukaryota</taxon>
        <taxon>Fungi</taxon>
        <taxon>Fungi incertae sedis</taxon>
        <taxon>Mucoromycota</taxon>
        <taxon>Glomeromycotina</taxon>
        <taxon>Glomeromycetes</taxon>
        <taxon>Diversisporales</taxon>
        <taxon>Gigasporaceae</taxon>
        <taxon>Racocetra</taxon>
    </lineage>
</organism>
<keyword evidence="2" id="KW-1185">Reference proteome</keyword>
<proteinExistence type="predicted"/>
<sequence length="53" mass="6459">NIPEWTTPAVRTHEEENLKLEIVKSLNWTTPTKKIHQNRQLQQQNLRRRKLEN</sequence>
<dbReference type="EMBL" id="CAJVQC010032000">
    <property type="protein sequence ID" value="CAG8749977.1"/>
    <property type="molecule type" value="Genomic_DNA"/>
</dbReference>
<evidence type="ECO:0000313" key="1">
    <source>
        <dbReference type="EMBL" id="CAG8749977.1"/>
    </source>
</evidence>
<accession>A0ACA9QG16</accession>
<evidence type="ECO:0000313" key="2">
    <source>
        <dbReference type="Proteomes" id="UP000789920"/>
    </source>
</evidence>
<feature type="non-terminal residue" evidence="1">
    <location>
        <position position="1"/>
    </location>
</feature>
<comment type="caution">
    <text evidence="1">The sequence shown here is derived from an EMBL/GenBank/DDBJ whole genome shotgun (WGS) entry which is preliminary data.</text>
</comment>
<gene>
    <name evidence="1" type="ORF">RPERSI_LOCUS14078</name>
</gene>
<reference evidence="1" key="1">
    <citation type="submission" date="2021-06" db="EMBL/GenBank/DDBJ databases">
        <authorList>
            <person name="Kallberg Y."/>
            <person name="Tangrot J."/>
            <person name="Rosling A."/>
        </authorList>
    </citation>
    <scope>NUCLEOTIDE SEQUENCE</scope>
    <source>
        <strain evidence="1">MA461A</strain>
    </source>
</reference>
<protein>
    <submittedName>
        <fullName evidence="1">16523_t:CDS:1</fullName>
    </submittedName>
</protein>
<name>A0ACA9QG16_9GLOM</name>
<dbReference type="Proteomes" id="UP000789920">
    <property type="component" value="Unassembled WGS sequence"/>
</dbReference>